<dbReference type="GO" id="GO:0097190">
    <property type="term" value="P:apoptotic signaling pathway"/>
    <property type="evidence" value="ECO:0007669"/>
    <property type="project" value="InterPro"/>
</dbReference>
<keyword evidence="8" id="KW-0539">Nucleus</keyword>
<dbReference type="PANTHER" id="PTHR15404:SF2">
    <property type="entry name" value="PROTEIN AF1Q"/>
    <property type="match status" value="1"/>
</dbReference>
<keyword evidence="12" id="KW-1185">Reference proteome</keyword>
<gene>
    <name evidence="11" type="ORF">chiPu_0018000</name>
</gene>
<sequence>MIENRFRDAVLAQTPTHTKTSLQPSKAVSPGERHLFFSRISFLFFSAKMLDVLNSQFHSFLFWRTPIPVVDISEIEVLGLNVPESGAGGQSTPHSSRDMEEEEEDGALAQYNTFNFWREPIASFSGLDLELL</sequence>
<dbReference type="GO" id="GO:0051901">
    <property type="term" value="P:positive regulation of mitochondrial depolarization"/>
    <property type="evidence" value="ECO:0007669"/>
    <property type="project" value="TreeGrafter"/>
</dbReference>
<dbReference type="OrthoDB" id="9991950at2759"/>
<reference evidence="11 12" key="1">
    <citation type="journal article" date="2018" name="Nat. Ecol. Evol.">
        <title>Shark genomes provide insights into elasmobranch evolution and the origin of vertebrates.</title>
        <authorList>
            <person name="Hara Y"/>
            <person name="Yamaguchi K"/>
            <person name="Onimaru K"/>
            <person name="Kadota M"/>
            <person name="Koyanagi M"/>
            <person name="Keeley SD"/>
            <person name="Tatsumi K"/>
            <person name="Tanaka K"/>
            <person name="Motone F"/>
            <person name="Kageyama Y"/>
            <person name="Nozu R"/>
            <person name="Adachi N"/>
            <person name="Nishimura O"/>
            <person name="Nakagawa R"/>
            <person name="Tanegashima C"/>
            <person name="Kiyatake I"/>
            <person name="Matsumoto R"/>
            <person name="Murakumo K"/>
            <person name="Nishida K"/>
            <person name="Terakita A"/>
            <person name="Kuratani S"/>
            <person name="Sato K"/>
            <person name="Hyodo S Kuraku.S."/>
        </authorList>
    </citation>
    <scope>NUCLEOTIDE SEQUENCE [LARGE SCALE GENOMIC DNA]</scope>
</reference>
<comment type="similarity">
    <text evidence="3">Belongs to the MLLT11 family.</text>
</comment>
<dbReference type="GO" id="GO:0005654">
    <property type="term" value="C:nucleoplasm"/>
    <property type="evidence" value="ECO:0007669"/>
    <property type="project" value="TreeGrafter"/>
</dbReference>
<comment type="subcellular location">
    <subcellularLocation>
        <location evidence="2">Cytoplasm</location>
        <location evidence="2">Cytoskeleton</location>
        <location evidence="2">Microtubule organizing center</location>
        <location evidence="2">Centrosome</location>
    </subcellularLocation>
    <subcellularLocation>
        <location evidence="1">Nucleus</location>
    </subcellularLocation>
</comment>
<keyword evidence="6" id="KW-0832">Ubl conjugation</keyword>
<dbReference type="GO" id="GO:0005813">
    <property type="term" value="C:centrosome"/>
    <property type="evidence" value="ECO:0007669"/>
    <property type="project" value="UniProtKB-SubCell"/>
</dbReference>
<dbReference type="Proteomes" id="UP000287033">
    <property type="component" value="Unassembled WGS sequence"/>
</dbReference>
<evidence type="ECO:0000313" key="12">
    <source>
        <dbReference type="Proteomes" id="UP000287033"/>
    </source>
</evidence>
<keyword evidence="7" id="KW-0206">Cytoskeleton</keyword>
<name>A0A401RKD1_CHIPU</name>
<evidence type="ECO:0000313" key="11">
    <source>
        <dbReference type="EMBL" id="GCC18617.1"/>
    </source>
</evidence>
<evidence type="ECO:0000259" key="10">
    <source>
        <dbReference type="Pfam" id="PF15017"/>
    </source>
</evidence>
<dbReference type="OMA" id="FNFWREP"/>
<protein>
    <recommendedName>
        <fullName evidence="4">Protein AF1q</fullName>
    </recommendedName>
</protein>
<dbReference type="Pfam" id="PF15017">
    <property type="entry name" value="WRNPLPNID"/>
    <property type="match status" value="1"/>
</dbReference>
<feature type="domain" description="Putative WW-binding" evidence="10">
    <location>
        <begin position="55"/>
        <end position="121"/>
    </location>
</feature>
<evidence type="ECO:0000256" key="5">
    <source>
        <dbReference type="ARBA" id="ARBA00022490"/>
    </source>
</evidence>
<keyword evidence="5" id="KW-0963">Cytoplasm</keyword>
<dbReference type="EMBL" id="BEZZ01001436">
    <property type="protein sequence ID" value="GCC18617.1"/>
    <property type="molecule type" value="Genomic_DNA"/>
</dbReference>
<comment type="caution">
    <text evidence="11">The sequence shown here is derived from an EMBL/GenBank/DDBJ whole genome shotgun (WGS) entry which is preliminary data.</text>
</comment>
<evidence type="ECO:0000256" key="7">
    <source>
        <dbReference type="ARBA" id="ARBA00023212"/>
    </source>
</evidence>
<feature type="region of interest" description="Disordered" evidence="9">
    <location>
        <begin position="83"/>
        <end position="105"/>
    </location>
</feature>
<evidence type="ECO:0000256" key="6">
    <source>
        <dbReference type="ARBA" id="ARBA00022843"/>
    </source>
</evidence>
<dbReference type="InterPro" id="IPR026778">
    <property type="entry name" value="MLLT11_fam"/>
</dbReference>
<evidence type="ECO:0000256" key="9">
    <source>
        <dbReference type="SAM" id="MobiDB-lite"/>
    </source>
</evidence>
<evidence type="ECO:0000256" key="2">
    <source>
        <dbReference type="ARBA" id="ARBA00004300"/>
    </source>
</evidence>
<dbReference type="PANTHER" id="PTHR15404">
    <property type="entry name" value="PROTEIN AF1Q"/>
    <property type="match status" value="1"/>
</dbReference>
<proteinExistence type="inferred from homology"/>
<dbReference type="AlphaFoldDB" id="A0A401RKD1"/>
<dbReference type="GO" id="GO:0090200">
    <property type="term" value="P:positive regulation of release of cytochrome c from mitochondria"/>
    <property type="evidence" value="ECO:0007669"/>
    <property type="project" value="TreeGrafter"/>
</dbReference>
<dbReference type="InterPro" id="IPR033461">
    <property type="entry name" value="WRNPLPNID"/>
</dbReference>
<organism evidence="11 12">
    <name type="scientific">Chiloscyllium punctatum</name>
    <name type="common">Brownbanded bambooshark</name>
    <name type="synonym">Hemiscyllium punctatum</name>
    <dbReference type="NCBI Taxonomy" id="137246"/>
    <lineage>
        <taxon>Eukaryota</taxon>
        <taxon>Metazoa</taxon>
        <taxon>Chordata</taxon>
        <taxon>Craniata</taxon>
        <taxon>Vertebrata</taxon>
        <taxon>Chondrichthyes</taxon>
        <taxon>Elasmobranchii</taxon>
        <taxon>Galeomorphii</taxon>
        <taxon>Galeoidea</taxon>
        <taxon>Orectolobiformes</taxon>
        <taxon>Hemiscylliidae</taxon>
        <taxon>Chiloscyllium</taxon>
    </lineage>
</organism>
<evidence type="ECO:0000256" key="4">
    <source>
        <dbReference type="ARBA" id="ARBA00021807"/>
    </source>
</evidence>
<evidence type="ECO:0000256" key="3">
    <source>
        <dbReference type="ARBA" id="ARBA00008177"/>
    </source>
</evidence>
<evidence type="ECO:0000256" key="8">
    <source>
        <dbReference type="ARBA" id="ARBA00023242"/>
    </source>
</evidence>
<evidence type="ECO:0000256" key="1">
    <source>
        <dbReference type="ARBA" id="ARBA00004123"/>
    </source>
</evidence>
<accession>A0A401RKD1</accession>
<dbReference type="GO" id="GO:0045893">
    <property type="term" value="P:positive regulation of DNA-templated transcription"/>
    <property type="evidence" value="ECO:0007669"/>
    <property type="project" value="TreeGrafter"/>
</dbReference>
<dbReference type="GO" id="GO:0005829">
    <property type="term" value="C:cytosol"/>
    <property type="evidence" value="ECO:0007669"/>
    <property type="project" value="TreeGrafter"/>
</dbReference>